<keyword evidence="1" id="KW-0812">Transmembrane</keyword>
<dbReference type="RefSeq" id="WP_267219909.1">
    <property type="nucleotide sequence ID" value="NZ_JAPCWC010000005.1"/>
</dbReference>
<feature type="transmembrane region" description="Helical" evidence="1">
    <location>
        <begin position="127"/>
        <end position="146"/>
    </location>
</feature>
<protein>
    <submittedName>
        <fullName evidence="2">Uncharacterized protein</fullName>
    </submittedName>
</protein>
<keyword evidence="1" id="KW-0472">Membrane</keyword>
<gene>
    <name evidence="2" type="ORF">ACFFF8_22625</name>
</gene>
<organism evidence="2 3">
    <name type="scientific">Novosphingobium clariflavum</name>
    <dbReference type="NCBI Taxonomy" id="2029884"/>
    <lineage>
        <taxon>Bacteria</taxon>
        <taxon>Pseudomonadati</taxon>
        <taxon>Pseudomonadota</taxon>
        <taxon>Alphaproteobacteria</taxon>
        <taxon>Sphingomonadales</taxon>
        <taxon>Sphingomonadaceae</taxon>
        <taxon>Novosphingobium</taxon>
    </lineage>
</organism>
<evidence type="ECO:0000313" key="2">
    <source>
        <dbReference type="EMBL" id="MFC0687388.1"/>
    </source>
</evidence>
<dbReference type="EMBL" id="JBHLTM010000085">
    <property type="protein sequence ID" value="MFC0687388.1"/>
    <property type="molecule type" value="Genomic_DNA"/>
</dbReference>
<evidence type="ECO:0000256" key="1">
    <source>
        <dbReference type="SAM" id="Phobius"/>
    </source>
</evidence>
<comment type="caution">
    <text evidence="2">The sequence shown here is derived from an EMBL/GenBank/DDBJ whole genome shotgun (WGS) entry which is preliminary data.</text>
</comment>
<reference evidence="2 3" key="1">
    <citation type="submission" date="2024-09" db="EMBL/GenBank/DDBJ databases">
        <authorList>
            <person name="Sun Q."/>
            <person name="Mori K."/>
        </authorList>
    </citation>
    <scope>NUCLEOTIDE SEQUENCE [LARGE SCALE GENOMIC DNA]</scope>
    <source>
        <strain evidence="2 3">CICC 11035S</strain>
    </source>
</reference>
<feature type="transmembrane region" description="Helical" evidence="1">
    <location>
        <begin position="55"/>
        <end position="74"/>
    </location>
</feature>
<keyword evidence="1" id="KW-1133">Transmembrane helix</keyword>
<dbReference type="Proteomes" id="UP001589858">
    <property type="component" value="Unassembled WGS sequence"/>
</dbReference>
<feature type="transmembrane region" description="Helical" evidence="1">
    <location>
        <begin position="14"/>
        <end position="35"/>
    </location>
</feature>
<sequence>MPQTLDRLLRGEQAVSAAINAVLSAAFFALVFGLSQRMLATGAPDRLALDFLPQGLMVSLMASLVPALVMRAKLRKAGLIAAGEGPEPGEIARTVLKGVLAGLASAAALAALALFGPLDAVPSLPALVFKIVYGAGLGLVCTRLALTRLYAGRIAGSSV</sequence>
<accession>A0ABV6SH54</accession>
<feature type="transmembrane region" description="Helical" evidence="1">
    <location>
        <begin position="95"/>
        <end position="115"/>
    </location>
</feature>
<evidence type="ECO:0000313" key="3">
    <source>
        <dbReference type="Proteomes" id="UP001589858"/>
    </source>
</evidence>
<name>A0ABV6SH54_9SPHN</name>
<keyword evidence="3" id="KW-1185">Reference proteome</keyword>
<proteinExistence type="predicted"/>